<dbReference type="SUPFAM" id="SSF53756">
    <property type="entry name" value="UDP-Glycosyltransferase/glycogen phosphorylase"/>
    <property type="match status" value="1"/>
</dbReference>
<feature type="domain" description="Glycosyltransferase subfamily 4-like N-terminal" evidence="4">
    <location>
        <begin position="18"/>
        <end position="184"/>
    </location>
</feature>
<keyword evidence="3 5" id="KW-0808">Transferase</keyword>
<dbReference type="Pfam" id="PF13692">
    <property type="entry name" value="Glyco_trans_1_4"/>
    <property type="match status" value="1"/>
</dbReference>
<gene>
    <name evidence="5" type="ORF">MNQ99_06960</name>
</gene>
<dbReference type="InterPro" id="IPR028098">
    <property type="entry name" value="Glyco_trans_4-like_N"/>
</dbReference>
<dbReference type="PANTHER" id="PTHR45947:SF3">
    <property type="entry name" value="SULFOQUINOVOSYL TRANSFERASE SQD2"/>
    <property type="match status" value="1"/>
</dbReference>
<dbReference type="Proteomes" id="UP000829069">
    <property type="component" value="Chromosome"/>
</dbReference>
<dbReference type="InterPro" id="IPR050194">
    <property type="entry name" value="Glycosyltransferase_grp1"/>
</dbReference>
<dbReference type="EMBL" id="CP093326">
    <property type="protein sequence ID" value="UNK47077.1"/>
    <property type="molecule type" value="Genomic_DNA"/>
</dbReference>
<evidence type="ECO:0000313" key="5">
    <source>
        <dbReference type="EMBL" id="UNK47077.1"/>
    </source>
</evidence>
<reference evidence="5 6" key="1">
    <citation type="submission" date="2022-03" db="EMBL/GenBank/DDBJ databases">
        <title>Isotopic signatures of nitrous oxide derived from detoxification processes.</title>
        <authorList>
            <person name="Behrendt U."/>
            <person name="Buchen C."/>
            <person name="Well R."/>
            <person name="Ulrich A."/>
            <person name="Rohe L."/>
            <person name="Kolb S."/>
            <person name="Schloter M."/>
            <person name="Horn M.A."/>
            <person name="Augustin J."/>
        </authorList>
    </citation>
    <scope>NUCLEOTIDE SEQUENCE [LARGE SCALE GENOMIC DNA]</scope>
    <source>
        <strain evidence="5 6">S4-C24</strain>
    </source>
</reference>
<proteinExistence type="predicted"/>
<evidence type="ECO:0000256" key="2">
    <source>
        <dbReference type="ARBA" id="ARBA00022676"/>
    </source>
</evidence>
<evidence type="ECO:0000259" key="4">
    <source>
        <dbReference type="Pfam" id="PF13579"/>
    </source>
</evidence>
<dbReference type="RefSeq" id="WP_241914911.1">
    <property type="nucleotide sequence ID" value="NZ_CP093326.1"/>
</dbReference>
<organism evidence="5 6">
    <name type="scientific">Arthrobacter sulfonylureivorans</name>
    <dbReference type="NCBI Taxonomy" id="2486855"/>
    <lineage>
        <taxon>Bacteria</taxon>
        <taxon>Bacillati</taxon>
        <taxon>Actinomycetota</taxon>
        <taxon>Actinomycetes</taxon>
        <taxon>Micrococcales</taxon>
        <taxon>Micrococcaceae</taxon>
        <taxon>Arthrobacter</taxon>
    </lineage>
</organism>
<sequence>MGLRILLATRIYLPEAGAAAYRLAATARALTEAGHEVTVLTTRPPRGLRVAEGAGARILRWPVLRDASGAVRGYLQYASFDLPLFFRLLAQKPFDVLLVEPPPTTGVVVRLAAALRRRPYVYFSADVSSDAAAGIGVDPRVVAVLRMVERWVITGASGVLSISTGVTLALARLTAGRARVAEVGTGIDTDTFSLAGPGDPHPGRTFVYAGTMSEIQGAGVFVDGFLKILDRYPDARLLMYGGGVELEELRRRAVPAGERIRFMGTADGGTIARALRTATAGLASVRPARGYDFAFATKAFVSLSCGAPVVYAGVGPLRQLVTEHKLGQSVDWDAGQAAEAMAQALEQPVDDVERRRLSEWVERNYSLRSVGRRAAAAIADAAEAFRPR</sequence>
<protein>
    <recommendedName>
        <fullName evidence="1">D-inositol 3-phosphate glycosyltransferase</fullName>
    </recommendedName>
</protein>
<name>A0ABY3WC99_9MICC</name>
<evidence type="ECO:0000256" key="1">
    <source>
        <dbReference type="ARBA" id="ARBA00021292"/>
    </source>
</evidence>
<accession>A0ABY3WC99</accession>
<keyword evidence="6" id="KW-1185">Reference proteome</keyword>
<dbReference type="Gene3D" id="3.40.50.2000">
    <property type="entry name" value="Glycogen Phosphorylase B"/>
    <property type="match status" value="2"/>
</dbReference>
<dbReference type="Pfam" id="PF13579">
    <property type="entry name" value="Glyco_trans_4_4"/>
    <property type="match status" value="1"/>
</dbReference>
<evidence type="ECO:0000313" key="6">
    <source>
        <dbReference type="Proteomes" id="UP000829069"/>
    </source>
</evidence>
<evidence type="ECO:0000256" key="3">
    <source>
        <dbReference type="ARBA" id="ARBA00022679"/>
    </source>
</evidence>
<keyword evidence="2 5" id="KW-0328">Glycosyltransferase</keyword>
<dbReference type="PANTHER" id="PTHR45947">
    <property type="entry name" value="SULFOQUINOVOSYL TRANSFERASE SQD2"/>
    <property type="match status" value="1"/>
</dbReference>
<dbReference type="GO" id="GO:0016757">
    <property type="term" value="F:glycosyltransferase activity"/>
    <property type="evidence" value="ECO:0007669"/>
    <property type="project" value="UniProtKB-KW"/>
</dbReference>